<dbReference type="NCBIfam" id="TIGR03990">
    <property type="entry name" value="Arch_GlmM"/>
    <property type="match status" value="1"/>
</dbReference>
<dbReference type="GO" id="GO:0000287">
    <property type="term" value="F:magnesium ion binding"/>
    <property type="evidence" value="ECO:0007669"/>
    <property type="project" value="InterPro"/>
</dbReference>
<evidence type="ECO:0000256" key="2">
    <source>
        <dbReference type="ARBA" id="ARBA00010231"/>
    </source>
</evidence>
<dbReference type="OrthoDB" id="9806956at2"/>
<dbReference type="Pfam" id="PF02880">
    <property type="entry name" value="PGM_PMM_III"/>
    <property type="match status" value="1"/>
</dbReference>
<evidence type="ECO:0000259" key="11">
    <source>
        <dbReference type="Pfam" id="PF02880"/>
    </source>
</evidence>
<evidence type="ECO:0000259" key="9">
    <source>
        <dbReference type="Pfam" id="PF02878"/>
    </source>
</evidence>
<reference evidence="12 13" key="1">
    <citation type="submission" date="2019-02" db="EMBL/GenBank/DDBJ databases">
        <title>Deep-cultivation of Planctomycetes and their phenomic and genomic characterization uncovers novel biology.</title>
        <authorList>
            <person name="Wiegand S."/>
            <person name="Jogler M."/>
            <person name="Boedeker C."/>
            <person name="Pinto D."/>
            <person name="Vollmers J."/>
            <person name="Rivas-Marin E."/>
            <person name="Kohn T."/>
            <person name="Peeters S.H."/>
            <person name="Heuer A."/>
            <person name="Rast P."/>
            <person name="Oberbeckmann S."/>
            <person name="Bunk B."/>
            <person name="Jeske O."/>
            <person name="Meyerdierks A."/>
            <person name="Storesund J.E."/>
            <person name="Kallscheuer N."/>
            <person name="Luecker S."/>
            <person name="Lage O.M."/>
            <person name="Pohl T."/>
            <person name="Merkel B.J."/>
            <person name="Hornburger P."/>
            <person name="Mueller R.-W."/>
            <person name="Bruemmer F."/>
            <person name="Labrenz M."/>
            <person name="Spormann A.M."/>
            <person name="Op den Camp H."/>
            <person name="Overmann J."/>
            <person name="Amann R."/>
            <person name="Jetten M.S.M."/>
            <person name="Mascher T."/>
            <person name="Medema M.H."/>
            <person name="Devos D.P."/>
            <person name="Kaster A.-K."/>
            <person name="Ovreas L."/>
            <person name="Rohde M."/>
            <person name="Galperin M.Y."/>
            <person name="Jogler C."/>
        </authorList>
    </citation>
    <scope>NUCLEOTIDE SEQUENCE [LARGE SCALE GENOMIC DNA]</scope>
    <source>
        <strain evidence="12 13">Pan265</strain>
    </source>
</reference>
<evidence type="ECO:0000256" key="5">
    <source>
        <dbReference type="ARBA" id="ARBA00022842"/>
    </source>
</evidence>
<feature type="domain" description="Alpha-D-phosphohexomutase alpha/beta/alpha" evidence="10">
    <location>
        <begin position="160"/>
        <end position="259"/>
    </location>
</feature>
<dbReference type="InterPro" id="IPR005846">
    <property type="entry name" value="A-D-PHexomutase_a/b/a-III"/>
</dbReference>
<evidence type="ECO:0000313" key="12">
    <source>
        <dbReference type="EMBL" id="QDU72816.1"/>
    </source>
</evidence>
<dbReference type="InterPro" id="IPR005844">
    <property type="entry name" value="A-D-PHexomutase_a/b/a-I"/>
</dbReference>
<keyword evidence="6 12" id="KW-0413">Isomerase</keyword>
<protein>
    <submittedName>
        <fullName evidence="12">Phosphomannomutase/phosphoglucomutase</fullName>
        <ecNumber evidence="12">5.4.2.2</ecNumber>
    </submittedName>
</protein>
<dbReference type="GO" id="GO:0004614">
    <property type="term" value="F:phosphoglucomutase activity"/>
    <property type="evidence" value="ECO:0007669"/>
    <property type="project" value="UniProtKB-EC"/>
</dbReference>
<keyword evidence="13" id="KW-1185">Reference proteome</keyword>
<evidence type="ECO:0000259" key="10">
    <source>
        <dbReference type="Pfam" id="PF02879"/>
    </source>
</evidence>
<dbReference type="InterPro" id="IPR016055">
    <property type="entry name" value="A-D-PHexomutase_a/b/a-I/II/III"/>
</dbReference>
<dbReference type="Gene3D" id="3.40.120.10">
    <property type="entry name" value="Alpha-D-Glucose-1,6-Bisphosphate, subunit A, domain 3"/>
    <property type="match status" value="3"/>
</dbReference>
<dbReference type="InterPro" id="IPR024086">
    <property type="entry name" value="GlmM_arc-type"/>
</dbReference>
<evidence type="ECO:0000256" key="7">
    <source>
        <dbReference type="RuleBase" id="RU004326"/>
    </source>
</evidence>
<feature type="domain" description="Alpha-D-phosphohexomutase alpha/beta/alpha" evidence="11">
    <location>
        <begin position="268"/>
        <end position="369"/>
    </location>
</feature>
<name>A0A518C0R7_9BACT</name>
<dbReference type="RefSeq" id="WP_145446973.1">
    <property type="nucleotide sequence ID" value="NZ_CP036280.1"/>
</dbReference>
<dbReference type="Gene3D" id="3.30.310.50">
    <property type="entry name" value="Alpha-D-phosphohexomutase, C-terminal domain"/>
    <property type="match status" value="1"/>
</dbReference>
<dbReference type="InterPro" id="IPR016066">
    <property type="entry name" value="A-D-PHexomutase_CS"/>
</dbReference>
<dbReference type="PROSITE" id="PS00710">
    <property type="entry name" value="PGM_PMM"/>
    <property type="match status" value="1"/>
</dbReference>
<dbReference type="SUPFAM" id="SSF55957">
    <property type="entry name" value="Phosphoglucomutase, C-terminal domain"/>
    <property type="match status" value="1"/>
</dbReference>
<feature type="domain" description="Alpha-D-phosphohexomutase alpha/beta/alpha" evidence="9">
    <location>
        <begin position="8"/>
        <end position="136"/>
    </location>
</feature>
<dbReference type="PANTHER" id="PTHR43771">
    <property type="entry name" value="PHOSPHOMANNOMUTASE"/>
    <property type="match status" value="1"/>
</dbReference>
<evidence type="ECO:0000256" key="3">
    <source>
        <dbReference type="ARBA" id="ARBA00022553"/>
    </source>
</evidence>
<dbReference type="EMBL" id="CP036280">
    <property type="protein sequence ID" value="QDU72816.1"/>
    <property type="molecule type" value="Genomic_DNA"/>
</dbReference>
<dbReference type="EC" id="5.4.2.2" evidence="12"/>
<evidence type="ECO:0000256" key="6">
    <source>
        <dbReference type="ARBA" id="ARBA00023235"/>
    </source>
</evidence>
<dbReference type="PANTHER" id="PTHR43771:SF1">
    <property type="entry name" value="PHOSPHOMANNOMUTASE"/>
    <property type="match status" value="1"/>
</dbReference>
<evidence type="ECO:0000259" key="8">
    <source>
        <dbReference type="Pfam" id="PF00408"/>
    </source>
</evidence>
<feature type="domain" description="Alpha-D-phosphohexomutase C-terminal" evidence="8">
    <location>
        <begin position="395"/>
        <end position="443"/>
    </location>
</feature>
<comment type="cofactor">
    <cofactor evidence="1">
        <name>Mg(2+)</name>
        <dbReference type="ChEBI" id="CHEBI:18420"/>
    </cofactor>
</comment>
<keyword evidence="3" id="KW-0597">Phosphoprotein</keyword>
<dbReference type="GO" id="GO:0008966">
    <property type="term" value="F:phosphoglucosamine mutase activity"/>
    <property type="evidence" value="ECO:0007669"/>
    <property type="project" value="InterPro"/>
</dbReference>
<dbReference type="Pfam" id="PF00408">
    <property type="entry name" value="PGM_PMM_IV"/>
    <property type="match status" value="1"/>
</dbReference>
<keyword evidence="4 7" id="KW-0479">Metal-binding</keyword>
<evidence type="ECO:0000256" key="4">
    <source>
        <dbReference type="ARBA" id="ARBA00022723"/>
    </source>
</evidence>
<dbReference type="KEGG" id="mcad:Pan265_26900"/>
<evidence type="ECO:0000256" key="1">
    <source>
        <dbReference type="ARBA" id="ARBA00001946"/>
    </source>
</evidence>
<dbReference type="PRINTS" id="PR00509">
    <property type="entry name" value="PGMPMM"/>
</dbReference>
<comment type="similarity">
    <text evidence="2 7">Belongs to the phosphohexose mutase family.</text>
</comment>
<gene>
    <name evidence="12" type="primary">algC_2</name>
    <name evidence="12" type="ORF">Pan265_26900</name>
</gene>
<dbReference type="InterPro" id="IPR005843">
    <property type="entry name" value="A-D-PHexomutase_C"/>
</dbReference>
<accession>A0A518C0R7</accession>
<dbReference type="InterPro" id="IPR036900">
    <property type="entry name" value="A-D-PHexomutase_C_sf"/>
</dbReference>
<dbReference type="InterPro" id="IPR005841">
    <property type="entry name" value="Alpha-D-phosphohexomutase_SF"/>
</dbReference>
<organism evidence="12 13">
    <name type="scientific">Mucisphaera calidilacus</name>
    <dbReference type="NCBI Taxonomy" id="2527982"/>
    <lineage>
        <taxon>Bacteria</taxon>
        <taxon>Pseudomonadati</taxon>
        <taxon>Planctomycetota</taxon>
        <taxon>Phycisphaerae</taxon>
        <taxon>Phycisphaerales</taxon>
        <taxon>Phycisphaeraceae</taxon>
        <taxon>Mucisphaera</taxon>
    </lineage>
</organism>
<dbReference type="SUPFAM" id="SSF53738">
    <property type="entry name" value="Phosphoglucomutase, first 3 domains"/>
    <property type="match status" value="3"/>
</dbReference>
<dbReference type="AlphaFoldDB" id="A0A518C0R7"/>
<dbReference type="Proteomes" id="UP000320386">
    <property type="component" value="Chromosome"/>
</dbReference>
<evidence type="ECO:0000313" key="13">
    <source>
        <dbReference type="Proteomes" id="UP000320386"/>
    </source>
</evidence>
<dbReference type="Pfam" id="PF02878">
    <property type="entry name" value="PGM_PMM_I"/>
    <property type="match status" value="1"/>
</dbReference>
<dbReference type="Pfam" id="PF02879">
    <property type="entry name" value="PGM_PMM_II"/>
    <property type="match status" value="1"/>
</dbReference>
<dbReference type="GO" id="GO:0005975">
    <property type="term" value="P:carbohydrate metabolic process"/>
    <property type="evidence" value="ECO:0007669"/>
    <property type="project" value="InterPro"/>
</dbReference>
<dbReference type="InterPro" id="IPR005845">
    <property type="entry name" value="A-D-PHexomutase_a/b/a-II"/>
</dbReference>
<proteinExistence type="inferred from homology"/>
<sequence length="452" mass="48132">MSDAPLMLGVSGLRGIVGQSLTPEIAWRYGMAIGQTLQQWGEAGNILIGRDSRPSGPELAAALAAGLAETGTTAIDMGICSTPAVGYAARQRRHAAIVLTASHNPTPWNGVKIIRAQGTAPTAADAQSVIDHFHALADRKPAADPAAYQIKPAGFDAAQEHAHAVAQLVDQQAIRDANLKVVVDSVCGAGGAEARTLLDQLNVSLVHLHSPPTGDFPHEPEPTEQNLTELAAAVTQHQADAGMAQDPDADRLALVDNSGRYIGEECTLALAVQHLLKPGQSAVANLSTSRMIDDLAQPINATIFRSPVGEANVAEIMRQENAALGGEGNGGVIDPRLSYVRDSLLSIALTLDLIAATGKTLAQLRDELPAYTMQKEKVPRPEGSFGQIADRLAQLFPDARIDRQDGIRFDFDNRWLHVRPSNTEPILRFIAEAPTEQHAAELTRKARSILNV</sequence>
<keyword evidence="5 7" id="KW-0460">Magnesium</keyword>